<dbReference type="Proteomes" id="UP001295423">
    <property type="component" value="Unassembled WGS sequence"/>
</dbReference>
<dbReference type="AlphaFoldDB" id="A0AAD2FJS0"/>
<comment type="caution">
    <text evidence="2">The sequence shown here is derived from an EMBL/GenBank/DDBJ whole genome shotgun (WGS) entry which is preliminary data.</text>
</comment>
<protein>
    <submittedName>
        <fullName evidence="2">Uncharacterized protein</fullName>
    </submittedName>
</protein>
<feature type="compositionally biased region" description="Acidic residues" evidence="1">
    <location>
        <begin position="34"/>
        <end position="48"/>
    </location>
</feature>
<gene>
    <name evidence="2" type="ORF">CYCCA115_LOCUS9590</name>
</gene>
<keyword evidence="3" id="KW-1185">Reference proteome</keyword>
<evidence type="ECO:0000313" key="3">
    <source>
        <dbReference type="Proteomes" id="UP001295423"/>
    </source>
</evidence>
<sequence>MSERHSKNSKKSNAERQREVDRQLELMKAAIGDDNFDSDSESDSDDSLEQLKERSGSSSRNAVESARKFLWDEADDEDDAVLLGG</sequence>
<feature type="region of interest" description="Disordered" evidence="1">
    <location>
        <begin position="1"/>
        <end position="64"/>
    </location>
</feature>
<organism evidence="2 3">
    <name type="scientific">Cylindrotheca closterium</name>
    <dbReference type="NCBI Taxonomy" id="2856"/>
    <lineage>
        <taxon>Eukaryota</taxon>
        <taxon>Sar</taxon>
        <taxon>Stramenopiles</taxon>
        <taxon>Ochrophyta</taxon>
        <taxon>Bacillariophyta</taxon>
        <taxon>Bacillariophyceae</taxon>
        <taxon>Bacillariophycidae</taxon>
        <taxon>Bacillariales</taxon>
        <taxon>Bacillariaceae</taxon>
        <taxon>Cylindrotheca</taxon>
    </lineage>
</organism>
<accession>A0AAD2FJS0</accession>
<proteinExistence type="predicted"/>
<evidence type="ECO:0000313" key="2">
    <source>
        <dbReference type="EMBL" id="CAJ1945447.1"/>
    </source>
</evidence>
<dbReference type="EMBL" id="CAKOGP040001426">
    <property type="protein sequence ID" value="CAJ1945447.1"/>
    <property type="molecule type" value="Genomic_DNA"/>
</dbReference>
<feature type="non-terminal residue" evidence="2">
    <location>
        <position position="85"/>
    </location>
</feature>
<name>A0AAD2FJS0_9STRA</name>
<evidence type="ECO:0000256" key="1">
    <source>
        <dbReference type="SAM" id="MobiDB-lite"/>
    </source>
</evidence>
<feature type="compositionally biased region" description="Basic and acidic residues" evidence="1">
    <location>
        <begin position="1"/>
        <end position="25"/>
    </location>
</feature>
<reference evidence="2" key="1">
    <citation type="submission" date="2023-08" db="EMBL/GenBank/DDBJ databases">
        <authorList>
            <person name="Audoor S."/>
            <person name="Bilcke G."/>
        </authorList>
    </citation>
    <scope>NUCLEOTIDE SEQUENCE</scope>
</reference>